<reference evidence="1 2" key="1">
    <citation type="submission" date="2024-05" db="EMBL/GenBank/DDBJ databases">
        <title>Genome sequencing and assembly of Indian major carp, Cirrhinus mrigala (Hamilton, 1822).</title>
        <authorList>
            <person name="Mohindra V."/>
            <person name="Chowdhury L.M."/>
            <person name="Lal K."/>
            <person name="Jena J.K."/>
        </authorList>
    </citation>
    <scope>NUCLEOTIDE SEQUENCE [LARGE SCALE GENOMIC DNA]</scope>
    <source>
        <strain evidence="1">CM1030</strain>
        <tissue evidence="1">Blood</tissue>
    </source>
</reference>
<organism evidence="1 2">
    <name type="scientific">Cirrhinus mrigala</name>
    <name type="common">Mrigala</name>
    <dbReference type="NCBI Taxonomy" id="683832"/>
    <lineage>
        <taxon>Eukaryota</taxon>
        <taxon>Metazoa</taxon>
        <taxon>Chordata</taxon>
        <taxon>Craniata</taxon>
        <taxon>Vertebrata</taxon>
        <taxon>Euteleostomi</taxon>
        <taxon>Actinopterygii</taxon>
        <taxon>Neopterygii</taxon>
        <taxon>Teleostei</taxon>
        <taxon>Ostariophysi</taxon>
        <taxon>Cypriniformes</taxon>
        <taxon>Cyprinidae</taxon>
        <taxon>Labeoninae</taxon>
        <taxon>Labeonini</taxon>
        <taxon>Cirrhinus</taxon>
    </lineage>
</organism>
<dbReference type="Proteomes" id="UP001529510">
    <property type="component" value="Unassembled WGS sequence"/>
</dbReference>
<dbReference type="Gene3D" id="3.40.50.150">
    <property type="entry name" value="Vaccinia Virus protein VP39"/>
    <property type="match status" value="1"/>
</dbReference>
<dbReference type="InterPro" id="IPR029063">
    <property type="entry name" value="SAM-dependent_MTases_sf"/>
</dbReference>
<feature type="non-terminal residue" evidence="1">
    <location>
        <position position="1"/>
    </location>
</feature>
<dbReference type="AlphaFoldDB" id="A0ABD0RH64"/>
<gene>
    <name evidence="1" type="ORF">M9458_006420</name>
</gene>
<accession>A0ABD0RH64</accession>
<dbReference type="EMBL" id="JAMKFB020000003">
    <property type="protein sequence ID" value="KAL0197880.1"/>
    <property type="molecule type" value="Genomic_DNA"/>
</dbReference>
<evidence type="ECO:0000313" key="1">
    <source>
        <dbReference type="EMBL" id="KAL0197880.1"/>
    </source>
</evidence>
<name>A0ABD0RH64_CIRMR</name>
<comment type="caution">
    <text evidence="1">The sequence shown here is derived from an EMBL/GenBank/DDBJ whole genome shotgun (WGS) entry which is preliminary data.</text>
</comment>
<proteinExistence type="predicted"/>
<keyword evidence="2" id="KW-1185">Reference proteome</keyword>
<protein>
    <submittedName>
        <fullName evidence="1">Uncharacterized protein</fullName>
    </submittedName>
</protein>
<evidence type="ECO:0000313" key="2">
    <source>
        <dbReference type="Proteomes" id="UP001529510"/>
    </source>
</evidence>
<sequence>LTKYIFSDCHQTVLQRLKDNITNCLTNGDGNSASVCVEELDWENVSDEQLQRIQANTIIAAGDTKPRDICMNTHTL</sequence>